<dbReference type="GO" id="GO:0004540">
    <property type="term" value="F:RNA nuclease activity"/>
    <property type="evidence" value="ECO:0007669"/>
    <property type="project" value="InterPro"/>
</dbReference>
<keyword evidence="5 6" id="KW-0460">Magnesium</keyword>
<reference evidence="8 9" key="1">
    <citation type="submission" date="2019-11" db="EMBL/GenBank/DDBJ databases">
        <title>Agromyces kandeliae sp. nov., isolated from mangrove soil.</title>
        <authorList>
            <person name="Wang R."/>
        </authorList>
    </citation>
    <scope>NUCLEOTIDE SEQUENCE [LARGE SCALE GENOMIC DNA]</scope>
    <source>
        <strain evidence="8 9">JCM 11431</strain>
    </source>
</reference>
<dbReference type="Pfam" id="PF01850">
    <property type="entry name" value="PIN"/>
    <property type="match status" value="1"/>
</dbReference>
<dbReference type="GO" id="GO:0016788">
    <property type="term" value="F:hydrolase activity, acting on ester bonds"/>
    <property type="evidence" value="ECO:0007669"/>
    <property type="project" value="InterPro"/>
</dbReference>
<evidence type="ECO:0000259" key="7">
    <source>
        <dbReference type="Pfam" id="PF01850"/>
    </source>
</evidence>
<evidence type="ECO:0000256" key="2">
    <source>
        <dbReference type="ARBA" id="ARBA00022722"/>
    </source>
</evidence>
<feature type="domain" description="PIN" evidence="7">
    <location>
        <begin position="8"/>
        <end position="129"/>
    </location>
</feature>
<dbReference type="Proteomes" id="UP000480122">
    <property type="component" value="Unassembled WGS sequence"/>
</dbReference>
<sequence length="145" mass="15671">MTGPATFLLDANVLLALASTQHVHHGAAHRWFGEVTAWATTPITETAFVRLVSNPAVVGAEVPPNQAVALLQRLCEWPGHRFIADDARLVGATIDRVAMIGHRQVTDFHLVALAARNSTMLATFDAKLSAALSDDDRRHLHLVAP</sequence>
<evidence type="ECO:0000313" key="8">
    <source>
        <dbReference type="EMBL" id="MUN06080.1"/>
    </source>
</evidence>
<keyword evidence="6" id="KW-0800">Toxin</keyword>
<dbReference type="InterPro" id="IPR022907">
    <property type="entry name" value="VapC_family"/>
</dbReference>
<keyword evidence="3 6" id="KW-0479">Metal-binding</keyword>
<dbReference type="EC" id="3.1.-.-" evidence="6"/>
<dbReference type="RefSeq" id="WP_155840734.1">
    <property type="nucleotide sequence ID" value="NZ_BAAAIA010000006.1"/>
</dbReference>
<dbReference type="GO" id="GO:0000287">
    <property type="term" value="F:magnesium ion binding"/>
    <property type="evidence" value="ECO:0007669"/>
    <property type="project" value="UniProtKB-UniRule"/>
</dbReference>
<gene>
    <name evidence="6" type="primary">vapC</name>
    <name evidence="8" type="ORF">GLX25_02975</name>
</gene>
<name>A0A7C9HWV2_9MICO</name>
<dbReference type="InterPro" id="IPR006226">
    <property type="entry name" value="Mtu_PIN"/>
</dbReference>
<dbReference type="OrthoDB" id="196567at2"/>
<feature type="binding site" evidence="6">
    <location>
        <position position="10"/>
    </location>
    <ligand>
        <name>Mg(2+)</name>
        <dbReference type="ChEBI" id="CHEBI:18420"/>
    </ligand>
</feature>
<comment type="similarity">
    <text evidence="6">Belongs to the PINc/VapC protein family.</text>
</comment>
<dbReference type="AlphaFoldDB" id="A0A7C9HWV2"/>
<dbReference type="GO" id="GO:0090729">
    <property type="term" value="F:toxin activity"/>
    <property type="evidence" value="ECO:0007669"/>
    <property type="project" value="UniProtKB-KW"/>
</dbReference>
<keyword evidence="4 6" id="KW-0378">Hydrolase</keyword>
<dbReference type="Gene3D" id="3.40.50.1010">
    <property type="entry name" value="5'-nuclease"/>
    <property type="match status" value="1"/>
</dbReference>
<dbReference type="InterPro" id="IPR002716">
    <property type="entry name" value="PIN_dom"/>
</dbReference>
<evidence type="ECO:0000256" key="3">
    <source>
        <dbReference type="ARBA" id="ARBA00022723"/>
    </source>
</evidence>
<comment type="caution">
    <text evidence="8">The sequence shown here is derived from an EMBL/GenBank/DDBJ whole genome shotgun (WGS) entry which is preliminary data.</text>
</comment>
<comment type="cofactor">
    <cofactor evidence="6">
        <name>Mg(2+)</name>
        <dbReference type="ChEBI" id="CHEBI:18420"/>
    </cofactor>
</comment>
<dbReference type="InterPro" id="IPR029060">
    <property type="entry name" value="PIN-like_dom_sf"/>
</dbReference>
<proteinExistence type="inferred from homology"/>
<keyword evidence="9" id="KW-1185">Reference proteome</keyword>
<evidence type="ECO:0000256" key="1">
    <source>
        <dbReference type="ARBA" id="ARBA00022649"/>
    </source>
</evidence>
<evidence type="ECO:0000256" key="5">
    <source>
        <dbReference type="ARBA" id="ARBA00022842"/>
    </source>
</evidence>
<dbReference type="GO" id="GO:0045926">
    <property type="term" value="P:negative regulation of growth"/>
    <property type="evidence" value="ECO:0007669"/>
    <property type="project" value="UniProtKB-ARBA"/>
</dbReference>
<evidence type="ECO:0000313" key="9">
    <source>
        <dbReference type="Proteomes" id="UP000480122"/>
    </source>
</evidence>
<feature type="binding site" evidence="6">
    <location>
        <position position="107"/>
    </location>
    <ligand>
        <name>Mg(2+)</name>
        <dbReference type="ChEBI" id="CHEBI:18420"/>
    </ligand>
</feature>
<keyword evidence="1 6" id="KW-1277">Toxin-antitoxin system</keyword>
<dbReference type="NCBIfam" id="TIGR00028">
    <property type="entry name" value="Mtu_PIN_fam"/>
    <property type="match status" value="1"/>
</dbReference>
<dbReference type="EMBL" id="WODA01000004">
    <property type="protein sequence ID" value="MUN06080.1"/>
    <property type="molecule type" value="Genomic_DNA"/>
</dbReference>
<evidence type="ECO:0000256" key="6">
    <source>
        <dbReference type="HAMAP-Rule" id="MF_00265"/>
    </source>
</evidence>
<protein>
    <recommendedName>
        <fullName evidence="6">Ribonuclease VapC</fullName>
        <shortName evidence="6">RNase VapC</shortName>
        <ecNumber evidence="6">3.1.-.-</ecNumber>
    </recommendedName>
    <alternativeName>
        <fullName evidence="6">Toxin VapC</fullName>
    </alternativeName>
</protein>
<dbReference type="SUPFAM" id="SSF88723">
    <property type="entry name" value="PIN domain-like"/>
    <property type="match status" value="1"/>
</dbReference>
<organism evidence="8 9">
    <name type="scientific">Agromyces luteolus</name>
    <dbReference type="NCBI Taxonomy" id="88373"/>
    <lineage>
        <taxon>Bacteria</taxon>
        <taxon>Bacillati</taxon>
        <taxon>Actinomycetota</taxon>
        <taxon>Actinomycetes</taxon>
        <taxon>Micrococcales</taxon>
        <taxon>Microbacteriaceae</taxon>
        <taxon>Agromyces</taxon>
    </lineage>
</organism>
<evidence type="ECO:0000256" key="4">
    <source>
        <dbReference type="ARBA" id="ARBA00022801"/>
    </source>
</evidence>
<comment type="function">
    <text evidence="6">Toxic component of a toxin-antitoxin (TA) system. An RNase.</text>
</comment>
<keyword evidence="2 6" id="KW-0540">Nuclease</keyword>
<dbReference type="HAMAP" id="MF_00265">
    <property type="entry name" value="VapC_Nob1"/>
    <property type="match status" value="1"/>
</dbReference>
<accession>A0A7C9HWV2</accession>